<name>B8IA48_METNO</name>
<organism evidence="1 2">
    <name type="scientific">Methylobacterium nodulans (strain LMG 21967 / CNCM I-2342 / ORS 2060)</name>
    <dbReference type="NCBI Taxonomy" id="460265"/>
    <lineage>
        <taxon>Bacteria</taxon>
        <taxon>Pseudomonadati</taxon>
        <taxon>Pseudomonadota</taxon>
        <taxon>Alphaproteobacteria</taxon>
        <taxon>Hyphomicrobiales</taxon>
        <taxon>Methylobacteriaceae</taxon>
        <taxon>Methylobacterium</taxon>
    </lineage>
</organism>
<evidence type="ECO:0000313" key="1">
    <source>
        <dbReference type="EMBL" id="ACL57276.1"/>
    </source>
</evidence>
<dbReference type="RefSeq" id="WP_015928956.1">
    <property type="nucleotide sequence ID" value="NC_011894.1"/>
</dbReference>
<dbReference type="KEGG" id="mno:Mnod_2300"/>
<dbReference type="OrthoDB" id="8020141at2"/>
<dbReference type="EMBL" id="CP001349">
    <property type="protein sequence ID" value="ACL57276.1"/>
    <property type="molecule type" value="Genomic_DNA"/>
</dbReference>
<dbReference type="HOGENOM" id="CLU_2807476_0_0_5"/>
<dbReference type="AlphaFoldDB" id="B8IA48"/>
<evidence type="ECO:0000313" key="2">
    <source>
        <dbReference type="Proteomes" id="UP000008207"/>
    </source>
</evidence>
<sequence length="73" mass="7883">MTSTEIEALTQAREQLARSRLLLARRIAGTGELDLSSVEALTKVIAAIESIDRVLLDAGQPYMPRGMISESAP</sequence>
<dbReference type="STRING" id="460265.Mnod_2300"/>
<reference evidence="1 2" key="1">
    <citation type="submission" date="2009-01" db="EMBL/GenBank/DDBJ databases">
        <title>Complete sequence of chromosome of Methylobacterium nodulans ORS 2060.</title>
        <authorList>
            <consortium name="US DOE Joint Genome Institute"/>
            <person name="Lucas S."/>
            <person name="Copeland A."/>
            <person name="Lapidus A."/>
            <person name="Glavina del Rio T."/>
            <person name="Dalin E."/>
            <person name="Tice H."/>
            <person name="Bruce D."/>
            <person name="Goodwin L."/>
            <person name="Pitluck S."/>
            <person name="Sims D."/>
            <person name="Brettin T."/>
            <person name="Detter J.C."/>
            <person name="Han C."/>
            <person name="Larimer F."/>
            <person name="Land M."/>
            <person name="Hauser L."/>
            <person name="Kyrpides N."/>
            <person name="Ivanova N."/>
            <person name="Marx C.J."/>
            <person name="Richardson P."/>
        </authorList>
    </citation>
    <scope>NUCLEOTIDE SEQUENCE [LARGE SCALE GENOMIC DNA]</scope>
    <source>
        <strain evidence="2">LMG 21967 / CNCM I-2342 / ORS 2060</strain>
    </source>
</reference>
<protein>
    <submittedName>
        <fullName evidence="1">Uncharacterized protein</fullName>
    </submittedName>
</protein>
<accession>B8IA48</accession>
<proteinExistence type="predicted"/>
<dbReference type="Proteomes" id="UP000008207">
    <property type="component" value="Chromosome"/>
</dbReference>
<dbReference type="eggNOG" id="ENOG502ZUXP">
    <property type="taxonomic scope" value="Bacteria"/>
</dbReference>
<keyword evidence="2" id="KW-1185">Reference proteome</keyword>
<gene>
    <name evidence="1" type="ordered locus">Mnod_2300</name>
</gene>